<dbReference type="PANTHER" id="PTHR19848">
    <property type="entry name" value="WD40 REPEAT PROTEIN"/>
    <property type="match status" value="1"/>
</dbReference>
<feature type="repeat" description="WD" evidence="3">
    <location>
        <begin position="241"/>
        <end position="282"/>
    </location>
</feature>
<dbReference type="EMBL" id="KV448613">
    <property type="protein sequence ID" value="OAX34428.1"/>
    <property type="molecule type" value="Genomic_DNA"/>
</dbReference>
<sequence length="513" mass="56515">MTGSSAMSSPSSLEEASFPAQSKRPTPKHKLQGHERDIWSFVFLHDNIHIVSGSWDGTMRKWDCDTGLLVGEPWVGVGGDIYAMALSPDGNMIACGREDGSVQRWDTDGKIMEGVWKGHSGRVESLSWSPSGGRIASGADDETILIRNAESGEVEVGPIETKQGWVYSLAYSPSGDKIASGGYNTICIWDSNTGELLVGPIKDFDFRVTSVIWSSDSSKLYTASGKFARVFDTAAGTLIHHFEHDKYVFSIAFTPKHNVLACAGIGGLAQLWDTESYQPLGKLFGEEDCEDLFCVTFSRDGRYLAYGGSDEKITLWMVEDIAPELPVSLFTPILQGDKLHNRILEPSPYPRLSSTSLLPTNLCSRVRVEPLRRGTMIHTTTFSSLPQHLALYHHQVSLVPDLTSHLLGSRKSSDPFDIAHPRMRSLRCPLLAGSGDMWHGSGPGHTRESHPRRAVLLLQLHHPQVSRRCLGSGNVSTTFDAARLHTTSLRFLLHVDFRDMSHGSGYTSRSHPQ</sequence>
<dbReference type="Pfam" id="PF00400">
    <property type="entry name" value="WD40"/>
    <property type="match status" value="4"/>
</dbReference>
<dbReference type="Gene3D" id="2.130.10.10">
    <property type="entry name" value="YVTN repeat-like/Quinoprotein amine dehydrogenase"/>
    <property type="match status" value="2"/>
</dbReference>
<feature type="compositionally biased region" description="Low complexity" evidence="4">
    <location>
        <begin position="1"/>
        <end position="17"/>
    </location>
</feature>
<dbReference type="PROSITE" id="PS50082">
    <property type="entry name" value="WD_REPEATS_2"/>
    <property type="match status" value="5"/>
</dbReference>
<evidence type="ECO:0000256" key="2">
    <source>
        <dbReference type="ARBA" id="ARBA00022737"/>
    </source>
</evidence>
<dbReference type="InterPro" id="IPR001680">
    <property type="entry name" value="WD40_rpt"/>
</dbReference>
<dbReference type="InterPro" id="IPR015943">
    <property type="entry name" value="WD40/YVTN_repeat-like_dom_sf"/>
</dbReference>
<keyword evidence="7" id="KW-1185">Reference proteome</keyword>
<dbReference type="SUPFAM" id="SSF50978">
    <property type="entry name" value="WD40 repeat-like"/>
    <property type="match status" value="1"/>
</dbReference>
<evidence type="ECO:0000256" key="1">
    <source>
        <dbReference type="ARBA" id="ARBA00022574"/>
    </source>
</evidence>
<evidence type="ECO:0000313" key="7">
    <source>
        <dbReference type="Proteomes" id="UP000092154"/>
    </source>
</evidence>
<dbReference type="SMART" id="SM00320">
    <property type="entry name" value="WD40"/>
    <property type="match status" value="7"/>
</dbReference>
<evidence type="ECO:0000256" key="3">
    <source>
        <dbReference type="PROSITE-ProRule" id="PRU00221"/>
    </source>
</evidence>
<feature type="repeat" description="WD" evidence="3">
    <location>
        <begin position="292"/>
        <end position="316"/>
    </location>
</feature>
<dbReference type="PANTHER" id="PTHR19848:SF8">
    <property type="entry name" value="F-BOX AND WD REPEAT DOMAIN CONTAINING 7"/>
    <property type="match status" value="1"/>
</dbReference>
<evidence type="ECO:0000256" key="4">
    <source>
        <dbReference type="SAM" id="MobiDB-lite"/>
    </source>
</evidence>
<keyword evidence="1 3" id="KW-0853">WD repeat</keyword>
<keyword evidence="2" id="KW-0677">Repeat</keyword>
<accession>A0A1B7MPA4</accession>
<organism evidence="6 7">
    <name type="scientific">Rhizopogon vinicolor AM-OR11-026</name>
    <dbReference type="NCBI Taxonomy" id="1314800"/>
    <lineage>
        <taxon>Eukaryota</taxon>
        <taxon>Fungi</taxon>
        <taxon>Dikarya</taxon>
        <taxon>Basidiomycota</taxon>
        <taxon>Agaricomycotina</taxon>
        <taxon>Agaricomycetes</taxon>
        <taxon>Agaricomycetidae</taxon>
        <taxon>Boletales</taxon>
        <taxon>Suillineae</taxon>
        <taxon>Rhizopogonaceae</taxon>
        <taxon>Rhizopogon</taxon>
    </lineage>
</organism>
<feature type="repeat" description="WD" evidence="3">
    <location>
        <begin position="31"/>
        <end position="72"/>
    </location>
</feature>
<feature type="region of interest" description="Disordered" evidence="4">
    <location>
        <begin position="1"/>
        <end position="31"/>
    </location>
</feature>
<proteinExistence type="predicted"/>
<feature type="repeat" description="WD" evidence="3">
    <location>
        <begin position="116"/>
        <end position="157"/>
    </location>
</feature>
<gene>
    <name evidence="6" type="ORF">K503DRAFT_443794</name>
</gene>
<dbReference type="Proteomes" id="UP000092154">
    <property type="component" value="Unassembled WGS sequence"/>
</dbReference>
<dbReference type="InterPro" id="IPR036322">
    <property type="entry name" value="WD40_repeat_dom_sf"/>
</dbReference>
<evidence type="ECO:0000313" key="6">
    <source>
        <dbReference type="EMBL" id="OAX34428.1"/>
    </source>
</evidence>
<name>A0A1B7MPA4_9AGAM</name>
<dbReference type="Pfam" id="PF12894">
    <property type="entry name" value="ANAPC4_WD40"/>
    <property type="match status" value="1"/>
</dbReference>
<evidence type="ECO:0000259" key="5">
    <source>
        <dbReference type="Pfam" id="PF12894"/>
    </source>
</evidence>
<dbReference type="InParanoid" id="A0A1B7MPA4"/>
<dbReference type="InterPro" id="IPR024977">
    <property type="entry name" value="Apc4-like_WD40_dom"/>
</dbReference>
<dbReference type="PROSITE" id="PS50294">
    <property type="entry name" value="WD_REPEATS_REGION"/>
    <property type="match status" value="2"/>
</dbReference>
<protein>
    <submittedName>
        <fullName evidence="6">WD40 repeat-like protein</fullName>
    </submittedName>
</protein>
<feature type="domain" description="Anaphase-promoting complex subunit 4-like WD40" evidence="5">
    <location>
        <begin position="84"/>
        <end position="154"/>
    </location>
</feature>
<dbReference type="STRING" id="1314800.A0A1B7MPA4"/>
<reference evidence="6 7" key="1">
    <citation type="submission" date="2016-06" db="EMBL/GenBank/DDBJ databases">
        <title>Comparative genomics of the ectomycorrhizal sister species Rhizopogon vinicolor and Rhizopogon vesiculosus (Basidiomycota: Boletales) reveals a divergence of the mating type B locus.</title>
        <authorList>
            <consortium name="DOE Joint Genome Institute"/>
            <person name="Mujic A.B."/>
            <person name="Kuo A."/>
            <person name="Tritt A."/>
            <person name="Lipzen A."/>
            <person name="Chen C."/>
            <person name="Johnson J."/>
            <person name="Sharma A."/>
            <person name="Barry K."/>
            <person name="Grigoriev I.V."/>
            <person name="Spatafora J.W."/>
        </authorList>
    </citation>
    <scope>NUCLEOTIDE SEQUENCE [LARGE SCALE GENOMIC DNA]</scope>
    <source>
        <strain evidence="6 7">AM-OR11-026</strain>
    </source>
</reference>
<feature type="repeat" description="WD" evidence="3">
    <location>
        <begin position="81"/>
        <end position="106"/>
    </location>
</feature>
<dbReference type="AlphaFoldDB" id="A0A1B7MPA4"/>
<dbReference type="OrthoDB" id="3238562at2759"/>
<dbReference type="CDD" id="cd00200">
    <property type="entry name" value="WD40"/>
    <property type="match status" value="1"/>
</dbReference>